<accession>A0A7W6H186</accession>
<evidence type="ECO:0000313" key="3">
    <source>
        <dbReference type="EMBL" id="MBB3993484.1"/>
    </source>
</evidence>
<dbReference type="EMBL" id="JACIEI010000002">
    <property type="protein sequence ID" value="MBB3993484.1"/>
    <property type="molecule type" value="Genomic_DNA"/>
</dbReference>
<keyword evidence="1" id="KW-0732">Signal</keyword>
<dbReference type="Proteomes" id="UP000530268">
    <property type="component" value="Unassembled WGS sequence"/>
</dbReference>
<feature type="domain" description="SCP" evidence="2">
    <location>
        <begin position="48"/>
        <end position="149"/>
    </location>
</feature>
<dbReference type="PROSITE" id="PS51257">
    <property type="entry name" value="PROKAR_LIPOPROTEIN"/>
    <property type="match status" value="1"/>
</dbReference>
<sequence>MNKFVFSIAVAIPLLMFAACNGTGSSTGGASPVAAAPQFAEGQSAQSQVNAIRAKASRKPIQRSRRLDAAARAHVSDLVANGTYGHIGSDGSTPGRRATKAGFKWCTVTENLGEGSKYNSQSKIMAGWAGSPAHHKNIVNKNVSAFGMAQKNGIWVQILAGDNC</sequence>
<dbReference type="SUPFAM" id="SSF55797">
    <property type="entry name" value="PR-1-like"/>
    <property type="match status" value="1"/>
</dbReference>
<dbReference type="Pfam" id="PF00188">
    <property type="entry name" value="CAP"/>
    <property type="match status" value="1"/>
</dbReference>
<feature type="signal peptide" evidence="1">
    <location>
        <begin position="1"/>
        <end position="18"/>
    </location>
</feature>
<comment type="caution">
    <text evidence="3">The sequence shown here is derived from an EMBL/GenBank/DDBJ whole genome shotgun (WGS) entry which is preliminary data.</text>
</comment>
<dbReference type="InterPro" id="IPR035940">
    <property type="entry name" value="CAP_sf"/>
</dbReference>
<dbReference type="InterPro" id="IPR014044">
    <property type="entry name" value="CAP_dom"/>
</dbReference>
<dbReference type="PANTHER" id="PTHR31157">
    <property type="entry name" value="SCP DOMAIN-CONTAINING PROTEIN"/>
    <property type="match status" value="1"/>
</dbReference>
<reference evidence="3 4" key="1">
    <citation type="submission" date="2020-08" db="EMBL/GenBank/DDBJ databases">
        <title>Genomic Encyclopedia of Type Strains, Phase IV (KMG-IV): sequencing the most valuable type-strain genomes for metagenomic binning, comparative biology and taxonomic classification.</title>
        <authorList>
            <person name="Goeker M."/>
        </authorList>
    </citation>
    <scope>NUCLEOTIDE SEQUENCE [LARGE SCALE GENOMIC DNA]</scope>
    <source>
        <strain evidence="3 4">DSM 102234</strain>
    </source>
</reference>
<gene>
    <name evidence="3" type="ORF">GGR95_001112</name>
</gene>
<proteinExistence type="predicted"/>
<dbReference type="CDD" id="cd05379">
    <property type="entry name" value="CAP_bacterial"/>
    <property type="match status" value="1"/>
</dbReference>
<keyword evidence="4" id="KW-1185">Reference proteome</keyword>
<feature type="chain" id="PRO_5031452782" evidence="1">
    <location>
        <begin position="19"/>
        <end position="164"/>
    </location>
</feature>
<evidence type="ECO:0000313" key="4">
    <source>
        <dbReference type="Proteomes" id="UP000530268"/>
    </source>
</evidence>
<evidence type="ECO:0000259" key="2">
    <source>
        <dbReference type="Pfam" id="PF00188"/>
    </source>
</evidence>
<dbReference type="Gene3D" id="3.40.33.10">
    <property type="entry name" value="CAP"/>
    <property type="match status" value="1"/>
</dbReference>
<dbReference type="RefSeq" id="WP_184563593.1">
    <property type="nucleotide sequence ID" value="NZ_JACIEI010000002.1"/>
</dbReference>
<name>A0A7W6H186_9RHOB</name>
<dbReference type="PANTHER" id="PTHR31157:SF1">
    <property type="entry name" value="SCP DOMAIN-CONTAINING PROTEIN"/>
    <property type="match status" value="1"/>
</dbReference>
<organism evidence="3 4">
    <name type="scientific">Sulfitobacter undariae</name>
    <dbReference type="NCBI Taxonomy" id="1563671"/>
    <lineage>
        <taxon>Bacteria</taxon>
        <taxon>Pseudomonadati</taxon>
        <taxon>Pseudomonadota</taxon>
        <taxon>Alphaproteobacteria</taxon>
        <taxon>Rhodobacterales</taxon>
        <taxon>Roseobacteraceae</taxon>
        <taxon>Sulfitobacter</taxon>
    </lineage>
</organism>
<evidence type="ECO:0000256" key="1">
    <source>
        <dbReference type="SAM" id="SignalP"/>
    </source>
</evidence>
<dbReference type="AlphaFoldDB" id="A0A7W6H186"/>
<protein>
    <submittedName>
        <fullName evidence="3">Uncharacterized protein YkwD</fullName>
    </submittedName>
</protein>